<protein>
    <submittedName>
        <fullName evidence="3">Helix-turn-helix transcriptional regulator</fullName>
    </submittedName>
</protein>
<dbReference type="PANTHER" id="PTHR46797:SF1">
    <property type="entry name" value="METHYLPHOSPHONATE SYNTHASE"/>
    <property type="match status" value="1"/>
</dbReference>
<dbReference type="InterPro" id="IPR010982">
    <property type="entry name" value="Lambda_DNA-bd_dom_sf"/>
</dbReference>
<keyword evidence="1" id="KW-0238">DNA-binding</keyword>
<dbReference type="Proteomes" id="UP001304650">
    <property type="component" value="Chromosome"/>
</dbReference>
<evidence type="ECO:0000313" key="4">
    <source>
        <dbReference type="Proteomes" id="UP001304650"/>
    </source>
</evidence>
<dbReference type="AlphaFoldDB" id="A0AA96RMV7"/>
<dbReference type="CDD" id="cd00093">
    <property type="entry name" value="HTH_XRE"/>
    <property type="match status" value="1"/>
</dbReference>
<dbReference type="PROSITE" id="PS50943">
    <property type="entry name" value="HTH_CROC1"/>
    <property type="match status" value="1"/>
</dbReference>
<proteinExistence type="predicted"/>
<sequence length="77" mass="9011">MTFHRKNWLGEILKKHRIDNNFSQEELAFNSGLDRTYISMLERGKRQPTLTTIFSISKALNVSPSLLIKEVETIYLK</sequence>
<dbReference type="Pfam" id="PF01381">
    <property type="entry name" value="HTH_3"/>
    <property type="match status" value="1"/>
</dbReference>
<evidence type="ECO:0000256" key="1">
    <source>
        <dbReference type="ARBA" id="ARBA00023125"/>
    </source>
</evidence>
<feature type="domain" description="HTH cro/C1-type" evidence="2">
    <location>
        <begin position="13"/>
        <end position="67"/>
    </location>
</feature>
<keyword evidence="4" id="KW-1185">Reference proteome</keyword>
<organism evidence="3 4">
    <name type="scientific">Paenibacillus roseopurpureus</name>
    <dbReference type="NCBI Taxonomy" id="2918901"/>
    <lineage>
        <taxon>Bacteria</taxon>
        <taxon>Bacillati</taxon>
        <taxon>Bacillota</taxon>
        <taxon>Bacilli</taxon>
        <taxon>Bacillales</taxon>
        <taxon>Paenibacillaceae</taxon>
        <taxon>Paenibacillus</taxon>
    </lineage>
</organism>
<dbReference type="Gene3D" id="1.10.260.40">
    <property type="entry name" value="lambda repressor-like DNA-binding domains"/>
    <property type="match status" value="1"/>
</dbReference>
<dbReference type="GO" id="GO:0003700">
    <property type="term" value="F:DNA-binding transcription factor activity"/>
    <property type="evidence" value="ECO:0007669"/>
    <property type="project" value="TreeGrafter"/>
</dbReference>
<reference evidence="3" key="1">
    <citation type="submission" date="2022-02" db="EMBL/GenBank/DDBJ databases">
        <title>Paenibacillus sp. MBLB1832 Whole Genome Shotgun Sequencing.</title>
        <authorList>
            <person name="Hwang C.Y."/>
            <person name="Cho E.-S."/>
            <person name="Seo M.-J."/>
        </authorList>
    </citation>
    <scope>NUCLEOTIDE SEQUENCE</scope>
    <source>
        <strain evidence="3">MBLB1832</strain>
    </source>
</reference>
<evidence type="ECO:0000259" key="2">
    <source>
        <dbReference type="PROSITE" id="PS50943"/>
    </source>
</evidence>
<accession>A0AA96RMV7</accession>
<dbReference type="GO" id="GO:0005829">
    <property type="term" value="C:cytosol"/>
    <property type="evidence" value="ECO:0007669"/>
    <property type="project" value="TreeGrafter"/>
</dbReference>
<dbReference type="InterPro" id="IPR050807">
    <property type="entry name" value="TransReg_Diox_bact_type"/>
</dbReference>
<dbReference type="KEGG" id="proo:MJB10_15280"/>
<dbReference type="InterPro" id="IPR001387">
    <property type="entry name" value="Cro/C1-type_HTH"/>
</dbReference>
<dbReference type="SUPFAM" id="SSF47413">
    <property type="entry name" value="lambda repressor-like DNA-binding domains"/>
    <property type="match status" value="1"/>
</dbReference>
<evidence type="ECO:0000313" key="3">
    <source>
        <dbReference type="EMBL" id="WNR47075.1"/>
    </source>
</evidence>
<name>A0AA96RMV7_9BACL</name>
<dbReference type="SMART" id="SM00530">
    <property type="entry name" value="HTH_XRE"/>
    <property type="match status" value="1"/>
</dbReference>
<gene>
    <name evidence="3" type="ORF">MJB10_15280</name>
</gene>
<dbReference type="EMBL" id="CP130319">
    <property type="protein sequence ID" value="WNR47075.1"/>
    <property type="molecule type" value="Genomic_DNA"/>
</dbReference>
<dbReference type="GO" id="GO:0003677">
    <property type="term" value="F:DNA binding"/>
    <property type="evidence" value="ECO:0007669"/>
    <property type="project" value="UniProtKB-KW"/>
</dbReference>
<dbReference type="PANTHER" id="PTHR46797">
    <property type="entry name" value="HTH-TYPE TRANSCRIPTIONAL REGULATOR"/>
    <property type="match status" value="1"/>
</dbReference>